<keyword evidence="4" id="KW-1185">Reference proteome</keyword>
<dbReference type="PANTHER" id="PTHR41773:SF1">
    <property type="entry name" value="RELA_SPOT DOMAIN-CONTAINING PROTEIN"/>
    <property type="match status" value="1"/>
</dbReference>
<dbReference type="Pfam" id="PF04607">
    <property type="entry name" value="RelA_SpoT"/>
    <property type="match status" value="1"/>
</dbReference>
<evidence type="ECO:0000259" key="2">
    <source>
        <dbReference type="SMART" id="SM00954"/>
    </source>
</evidence>
<dbReference type="InterPro" id="IPR007685">
    <property type="entry name" value="RelA_SpoT"/>
</dbReference>
<organism evidence="3 4">
    <name type="scientific">Gallaecimonas pentaromativorans</name>
    <dbReference type="NCBI Taxonomy" id="584787"/>
    <lineage>
        <taxon>Bacteria</taxon>
        <taxon>Pseudomonadati</taxon>
        <taxon>Pseudomonadota</taxon>
        <taxon>Gammaproteobacteria</taxon>
        <taxon>Enterobacterales</taxon>
        <taxon>Gallaecimonadaceae</taxon>
        <taxon>Gallaecimonas</taxon>
    </lineage>
</organism>
<dbReference type="SMART" id="SM00954">
    <property type="entry name" value="RelA_SpoT"/>
    <property type="match status" value="1"/>
</dbReference>
<dbReference type="InterPro" id="IPR043519">
    <property type="entry name" value="NT_sf"/>
</dbReference>
<feature type="coiled-coil region" evidence="1">
    <location>
        <begin position="235"/>
        <end position="297"/>
    </location>
</feature>
<dbReference type="CDD" id="cd05399">
    <property type="entry name" value="NT_Rel-Spo_like"/>
    <property type="match status" value="1"/>
</dbReference>
<dbReference type="GO" id="GO:0015969">
    <property type="term" value="P:guanosine tetraphosphate metabolic process"/>
    <property type="evidence" value="ECO:0007669"/>
    <property type="project" value="InterPro"/>
</dbReference>
<name>A0A3N1P2M4_9GAMM</name>
<evidence type="ECO:0000313" key="3">
    <source>
        <dbReference type="EMBL" id="ROQ22673.1"/>
    </source>
</evidence>
<proteinExistence type="predicted"/>
<reference evidence="3 4" key="1">
    <citation type="submission" date="2018-11" db="EMBL/GenBank/DDBJ databases">
        <title>Genomic Encyclopedia of Type Strains, Phase IV (KMG-IV): sequencing the most valuable type-strain genomes for metagenomic binning, comparative biology and taxonomic classification.</title>
        <authorList>
            <person name="Goeker M."/>
        </authorList>
    </citation>
    <scope>NUCLEOTIDE SEQUENCE [LARGE SCALE GENOMIC DNA]</scope>
    <source>
        <strain evidence="3 4">DSM 21945</strain>
    </source>
</reference>
<protein>
    <submittedName>
        <fullName evidence="3">PpGpp synthetase/RelA/SpoT-type nucleotidyltransferase</fullName>
    </submittedName>
</protein>
<dbReference type="Gene3D" id="3.30.460.10">
    <property type="entry name" value="Beta Polymerase, domain 2"/>
    <property type="match status" value="1"/>
</dbReference>
<keyword evidence="1" id="KW-0175">Coiled coil</keyword>
<dbReference type="EMBL" id="RJUL01000009">
    <property type="protein sequence ID" value="ROQ22673.1"/>
    <property type="molecule type" value="Genomic_DNA"/>
</dbReference>
<keyword evidence="3" id="KW-0808">Transferase</keyword>
<dbReference type="GO" id="GO:0016740">
    <property type="term" value="F:transferase activity"/>
    <property type="evidence" value="ECO:0007669"/>
    <property type="project" value="UniProtKB-KW"/>
</dbReference>
<gene>
    <name evidence="3" type="ORF">EDC28_109162</name>
</gene>
<feature type="domain" description="RelA/SpoT" evidence="2">
    <location>
        <begin position="68"/>
        <end position="211"/>
    </location>
</feature>
<evidence type="ECO:0000256" key="1">
    <source>
        <dbReference type="SAM" id="Coils"/>
    </source>
</evidence>
<sequence>MSIVDLSLEFFLENNRITREDWEKAAIEFDELKAIALDHAAKVTSLDDTASYLAKILQKCPQVHSVRWRVKDPVHLIEKIVRKRVLGSEKYLTINTKNYTEIITDLIGVRVLHLFKYEWVNIQEHILAHWKNEEAPVAYIRSGDEGEIVESYKANSCEVKNHPAGYRSIHYVISTQPTLNKVFSEIQVRTIFEEGWSEIDHKIRYPNFSNNELISYFLTIFNCMAGSADEMGSFVRNLTSEINIQELKIDEINRAQELHLSKIEELASELSNEKNKSKNKDSKVNKLSSEIQKLRANSQTRIYNESNLSATERLIAKATAIRAYSQNINSAAEKIASMNANILGGNSAAKIAAMNANILGGNSAAKLAAMNANILAGNSAAKIAEKVISKPSADEETGSDTEN</sequence>
<dbReference type="SUPFAM" id="SSF81301">
    <property type="entry name" value="Nucleotidyltransferase"/>
    <property type="match status" value="1"/>
</dbReference>
<accession>A0A3N1P2M4</accession>
<comment type="caution">
    <text evidence="3">The sequence shown here is derived from an EMBL/GenBank/DDBJ whole genome shotgun (WGS) entry which is preliminary data.</text>
</comment>
<evidence type="ECO:0000313" key="4">
    <source>
        <dbReference type="Proteomes" id="UP000268033"/>
    </source>
</evidence>
<dbReference type="Proteomes" id="UP000268033">
    <property type="component" value="Unassembled WGS sequence"/>
</dbReference>
<dbReference type="PANTHER" id="PTHR41773">
    <property type="entry name" value="GTP PYROPHOSPHATASE-RELATED"/>
    <property type="match status" value="1"/>
</dbReference>
<dbReference type="AlphaFoldDB" id="A0A3N1P2M4"/>